<protein>
    <submittedName>
        <fullName evidence="1">Uncharacterized protein</fullName>
    </submittedName>
</protein>
<reference evidence="1 2" key="1">
    <citation type="journal article" date="2013" name="PLoS Genet.">
        <title>The genome and development-dependent transcriptomes of Pyronema confluens: a window into fungal evolution.</title>
        <authorList>
            <person name="Traeger S."/>
            <person name="Altegoer F."/>
            <person name="Freitag M."/>
            <person name="Gabaldon T."/>
            <person name="Kempken F."/>
            <person name="Kumar A."/>
            <person name="Marcet-Houben M."/>
            <person name="Poggeler S."/>
            <person name="Stajich J.E."/>
            <person name="Nowrousian M."/>
        </authorList>
    </citation>
    <scope>NUCLEOTIDE SEQUENCE [LARGE SCALE GENOMIC DNA]</scope>
    <source>
        <strain evidence="2">CBS 100304</strain>
        <tissue evidence="1">Vegetative mycelium</tissue>
    </source>
</reference>
<gene>
    <name evidence="1" type="ORF">PCON_12107</name>
</gene>
<dbReference type="Proteomes" id="UP000018144">
    <property type="component" value="Unassembled WGS sequence"/>
</dbReference>
<organism evidence="1 2">
    <name type="scientific">Pyronema omphalodes (strain CBS 100304)</name>
    <name type="common">Pyronema confluens</name>
    <dbReference type="NCBI Taxonomy" id="1076935"/>
    <lineage>
        <taxon>Eukaryota</taxon>
        <taxon>Fungi</taxon>
        <taxon>Dikarya</taxon>
        <taxon>Ascomycota</taxon>
        <taxon>Pezizomycotina</taxon>
        <taxon>Pezizomycetes</taxon>
        <taxon>Pezizales</taxon>
        <taxon>Pyronemataceae</taxon>
        <taxon>Pyronema</taxon>
    </lineage>
</organism>
<name>U4LKB2_PYROM</name>
<dbReference type="AlphaFoldDB" id="U4LKB2"/>
<accession>U4LKB2</accession>
<keyword evidence="2" id="KW-1185">Reference proteome</keyword>
<sequence>MYITLTTLLETCAIRSQ</sequence>
<dbReference type="EMBL" id="HF935718">
    <property type="protein sequence ID" value="CCX32012.2"/>
    <property type="molecule type" value="Genomic_DNA"/>
</dbReference>
<proteinExistence type="predicted"/>
<evidence type="ECO:0000313" key="1">
    <source>
        <dbReference type="EMBL" id="CCX32012.2"/>
    </source>
</evidence>
<evidence type="ECO:0000313" key="2">
    <source>
        <dbReference type="Proteomes" id="UP000018144"/>
    </source>
</evidence>